<evidence type="ECO:0000313" key="4">
    <source>
        <dbReference type="Proteomes" id="UP001501074"/>
    </source>
</evidence>
<comment type="caution">
    <text evidence="3">The sequence shown here is derived from an EMBL/GenBank/DDBJ whole genome shotgun (WGS) entry which is preliminary data.</text>
</comment>
<keyword evidence="4" id="KW-1185">Reference proteome</keyword>
<feature type="transmembrane region" description="Helical" evidence="2">
    <location>
        <begin position="172"/>
        <end position="193"/>
    </location>
</feature>
<reference evidence="4" key="1">
    <citation type="journal article" date="2019" name="Int. J. Syst. Evol. Microbiol.">
        <title>The Global Catalogue of Microorganisms (GCM) 10K type strain sequencing project: providing services to taxonomists for standard genome sequencing and annotation.</title>
        <authorList>
            <consortium name="The Broad Institute Genomics Platform"/>
            <consortium name="The Broad Institute Genome Sequencing Center for Infectious Disease"/>
            <person name="Wu L."/>
            <person name="Ma J."/>
        </authorList>
    </citation>
    <scope>NUCLEOTIDE SEQUENCE [LARGE SCALE GENOMIC DNA]</scope>
    <source>
        <strain evidence="4">JCM 16902</strain>
    </source>
</reference>
<protein>
    <submittedName>
        <fullName evidence="3">Uncharacterized protein</fullName>
    </submittedName>
</protein>
<evidence type="ECO:0000256" key="1">
    <source>
        <dbReference type="SAM" id="MobiDB-lite"/>
    </source>
</evidence>
<dbReference type="RefSeq" id="WP_231480867.1">
    <property type="nucleotide sequence ID" value="NZ_BAAAZO010000006.1"/>
</dbReference>
<accession>A0ABP6ZSV2</accession>
<keyword evidence="2" id="KW-0812">Transmembrane</keyword>
<gene>
    <name evidence="3" type="ORF">GCM10022223_39640</name>
</gene>
<dbReference type="EMBL" id="BAAAZO010000006">
    <property type="protein sequence ID" value="GAA3618910.1"/>
    <property type="molecule type" value="Genomic_DNA"/>
</dbReference>
<keyword evidence="2" id="KW-1133">Transmembrane helix</keyword>
<sequence length="371" mass="39831">MNTVTETPDLANYLAAVRRELGDLGADEVDELTGGLEADLADALDGSDRTPEGMFGPPEAYAAELRAAAGLSPRGAKRVPQLDIRPRIAAAKAWLDRQPWGPGVKAFGETARPLWWAFRSYVLYQLIVQTLSGTRQRAPESEVQWLLLVVLVIGGIELERRKWFSSDRFRRGLVGAADLLAVGSLVLAAWLFVIPNYSVVGLVPVGIDGYTNASSMPESGPVEGVTNGGRLVHNIFPYDSEGNPLQGVQLFDDQGRMLVPSEKTYSEGMSDVSVNPAKGRDGRDLFNVYPLKETLSGWDEDGNEIPATTRDAKASSRLQYPVGQDDPQPTATATAGPTPTLTETAEPTPTEPGDPTPSAELTETPADGDEG</sequence>
<feature type="region of interest" description="Disordered" evidence="1">
    <location>
        <begin position="295"/>
        <end position="371"/>
    </location>
</feature>
<evidence type="ECO:0000313" key="3">
    <source>
        <dbReference type="EMBL" id="GAA3618910.1"/>
    </source>
</evidence>
<evidence type="ECO:0000256" key="2">
    <source>
        <dbReference type="SAM" id="Phobius"/>
    </source>
</evidence>
<keyword evidence="2" id="KW-0472">Membrane</keyword>
<name>A0ABP6ZSV2_9ACTN</name>
<proteinExistence type="predicted"/>
<organism evidence="3 4">
    <name type="scientific">Kineosporia mesophila</name>
    <dbReference type="NCBI Taxonomy" id="566012"/>
    <lineage>
        <taxon>Bacteria</taxon>
        <taxon>Bacillati</taxon>
        <taxon>Actinomycetota</taxon>
        <taxon>Actinomycetes</taxon>
        <taxon>Kineosporiales</taxon>
        <taxon>Kineosporiaceae</taxon>
        <taxon>Kineosporia</taxon>
    </lineage>
</organism>
<feature type="compositionally biased region" description="Low complexity" evidence="1">
    <location>
        <begin position="324"/>
        <end position="348"/>
    </location>
</feature>
<dbReference type="Proteomes" id="UP001501074">
    <property type="component" value="Unassembled WGS sequence"/>
</dbReference>